<evidence type="ECO:0000313" key="1">
    <source>
        <dbReference type="EMBL" id="JAH27526.1"/>
    </source>
</evidence>
<accession>A0A0E9REF4</accession>
<protein>
    <submittedName>
        <fullName evidence="1">Uncharacterized protein</fullName>
    </submittedName>
</protein>
<sequence>MPLSRLQMRSLLAKLDDHFPWSSGRLVTGTQTEV</sequence>
<name>A0A0E9REF4_ANGAN</name>
<dbReference type="AlphaFoldDB" id="A0A0E9REF4"/>
<organism evidence="1">
    <name type="scientific">Anguilla anguilla</name>
    <name type="common">European freshwater eel</name>
    <name type="synonym">Muraena anguilla</name>
    <dbReference type="NCBI Taxonomy" id="7936"/>
    <lineage>
        <taxon>Eukaryota</taxon>
        <taxon>Metazoa</taxon>
        <taxon>Chordata</taxon>
        <taxon>Craniata</taxon>
        <taxon>Vertebrata</taxon>
        <taxon>Euteleostomi</taxon>
        <taxon>Actinopterygii</taxon>
        <taxon>Neopterygii</taxon>
        <taxon>Teleostei</taxon>
        <taxon>Anguilliformes</taxon>
        <taxon>Anguillidae</taxon>
        <taxon>Anguilla</taxon>
    </lineage>
</organism>
<proteinExistence type="predicted"/>
<reference evidence="1" key="1">
    <citation type="submission" date="2014-11" db="EMBL/GenBank/DDBJ databases">
        <authorList>
            <person name="Amaro Gonzalez C."/>
        </authorList>
    </citation>
    <scope>NUCLEOTIDE SEQUENCE</scope>
</reference>
<reference evidence="1" key="2">
    <citation type="journal article" date="2015" name="Fish Shellfish Immunol.">
        <title>Early steps in the European eel (Anguilla anguilla)-Vibrio vulnificus interaction in the gills: Role of the RtxA13 toxin.</title>
        <authorList>
            <person name="Callol A."/>
            <person name="Pajuelo D."/>
            <person name="Ebbesson L."/>
            <person name="Teles M."/>
            <person name="MacKenzie S."/>
            <person name="Amaro C."/>
        </authorList>
    </citation>
    <scope>NUCLEOTIDE SEQUENCE</scope>
</reference>
<dbReference type="EMBL" id="GBXM01081051">
    <property type="protein sequence ID" value="JAH27526.1"/>
    <property type="molecule type" value="Transcribed_RNA"/>
</dbReference>